<proteinExistence type="predicted"/>
<dbReference type="InterPro" id="IPR006624">
    <property type="entry name" value="Beta-propeller_rpt_TECPR"/>
</dbReference>
<dbReference type="Proteomes" id="UP001432322">
    <property type="component" value="Unassembled WGS sequence"/>
</dbReference>
<reference evidence="2" key="1">
    <citation type="submission" date="2023-10" db="EMBL/GenBank/DDBJ databases">
        <title>Genome assembly of Pristionchus species.</title>
        <authorList>
            <person name="Yoshida K."/>
            <person name="Sommer R.J."/>
        </authorList>
    </citation>
    <scope>NUCLEOTIDE SEQUENCE</scope>
    <source>
        <strain evidence="2">RS5133</strain>
    </source>
</reference>
<gene>
    <name evidence="2" type="ORF">PFISCL1PPCAC_2406</name>
</gene>
<protein>
    <submittedName>
        <fullName evidence="2">Uncharacterized protein</fullName>
    </submittedName>
</protein>
<dbReference type="EMBL" id="BTSY01000001">
    <property type="protein sequence ID" value="GMT11109.1"/>
    <property type="molecule type" value="Genomic_DNA"/>
</dbReference>
<sequence>EEIIDEEDTVEVEEEIVEENEEEEEEVPTLLSLSDILSKTLVFPNCSEEIPSFSMKEEERPKIKPTVSTSNSSLGVLVNDMVDMWEEALLPFVPSSISIFNDALICTVKGKNPRWLPINLLAHSKSTWSNAKWKADTVVANDAIVVRCDGSIAYLLTTDISPSNSQWLKMNTKKIGGLALNSRDAWMIVEGGVDLLMGINHESIHHHVECEWRLVSIAVKDDAVWAISEEGSLIVRVGFTKNRRFGEDWVEVSSDRYDEYGNYRLGCLRPDGPSALQSIALHGDSAFVLDDTYTVWRAEGVNEYTPFGTNFYRICTPLDAISYGSIPSIPLLSVSSKGLFLTVGKRLIYSSSPLSGHRFVSQISSSLSSLDDFSLVSAGSHSMDQSSVGVFLQLRATSEIFNFRPQISFSLHPFPFGSDLQTIDKVTHLSSSGRRSILADGNGKCLCVSDGIATVITIPFEIDSLALSEVLTWILTKERKAMISLEFPPLQWKEVAVEGKAERIFSSPNGRYVWIVSEGRAFAREGIRITNLIGGRWVKNEFGPALNSLAVGNSIIFGLSQEGRLYRLRKLSAVNVKGCEWSLVSPSHFFSSLSLDSDSTLWLTTREGRLIKHEISIYRTP</sequence>
<dbReference type="SMART" id="SM00706">
    <property type="entry name" value="TECPR"/>
    <property type="match status" value="2"/>
</dbReference>
<feature type="non-terminal residue" evidence="2">
    <location>
        <position position="1"/>
    </location>
</feature>
<evidence type="ECO:0000313" key="2">
    <source>
        <dbReference type="EMBL" id="GMT11109.1"/>
    </source>
</evidence>
<dbReference type="AlphaFoldDB" id="A0AAV5UZC6"/>
<comment type="caution">
    <text evidence="2">The sequence shown here is derived from an EMBL/GenBank/DDBJ whole genome shotgun (WGS) entry which is preliminary data.</text>
</comment>
<feature type="compositionally biased region" description="Acidic residues" evidence="1">
    <location>
        <begin position="1"/>
        <end position="27"/>
    </location>
</feature>
<evidence type="ECO:0000256" key="1">
    <source>
        <dbReference type="SAM" id="MobiDB-lite"/>
    </source>
</evidence>
<evidence type="ECO:0000313" key="3">
    <source>
        <dbReference type="Proteomes" id="UP001432322"/>
    </source>
</evidence>
<name>A0AAV5UZC6_9BILA</name>
<accession>A0AAV5UZC6</accession>
<feature type="region of interest" description="Disordered" evidence="1">
    <location>
        <begin position="1"/>
        <end position="28"/>
    </location>
</feature>
<organism evidence="2 3">
    <name type="scientific">Pristionchus fissidentatus</name>
    <dbReference type="NCBI Taxonomy" id="1538716"/>
    <lineage>
        <taxon>Eukaryota</taxon>
        <taxon>Metazoa</taxon>
        <taxon>Ecdysozoa</taxon>
        <taxon>Nematoda</taxon>
        <taxon>Chromadorea</taxon>
        <taxon>Rhabditida</taxon>
        <taxon>Rhabditina</taxon>
        <taxon>Diplogasteromorpha</taxon>
        <taxon>Diplogasteroidea</taxon>
        <taxon>Neodiplogasteridae</taxon>
        <taxon>Pristionchus</taxon>
    </lineage>
</organism>
<keyword evidence="3" id="KW-1185">Reference proteome</keyword>